<sequence>MNTYDPRTTLDAISHNAIAVVAIGGLSIVAMFVFFIEGARMGKRDRVYPMALWMTALWWPHDGSYLLHFSDWFGGRHSHWFMQLFWFAIIVTFAAESIFAWQTIQYGRDELSPGRSQREHTIRIVGAMSAGVVSWALLKGALADDLYLLSFMATLLWGGPSASAMLGRRPDGRGQSLLEWIGYSVMAVLYSVVSIFFFGGGFFHSWQYVGICLAACVWSFVIIVDAKRAGAPMTSWRSSPAPVGRSPGARSR</sequence>
<gene>
    <name evidence="4" type="ORF">Mkiyose1413_05570</name>
    <name evidence="3" type="ORF">SRL2020028_01260</name>
</gene>
<evidence type="ECO:0000256" key="1">
    <source>
        <dbReference type="SAM" id="MobiDB-lite"/>
    </source>
</evidence>
<keyword evidence="5" id="KW-1185">Reference proteome</keyword>
<feature type="transmembrane region" description="Helical" evidence="2">
    <location>
        <begin position="180"/>
        <end position="199"/>
    </location>
</feature>
<reference evidence="4" key="1">
    <citation type="submission" date="2022-08" db="EMBL/GenBank/DDBJ databases">
        <title>Mycobacterium kiyosense sp. nov., scotochromogenic slow-glowing species isolated from respiratory specimens.</title>
        <authorList>
            <person name="Fukano H."/>
            <person name="Kazumi Y."/>
            <person name="Sakagami N."/>
            <person name="Ato M."/>
            <person name="Mitarai S."/>
            <person name="Hoshino Y."/>
        </authorList>
    </citation>
    <scope>NUCLEOTIDE SEQUENCE</scope>
    <source>
        <strain evidence="4">1413</strain>
        <strain evidence="3">SRL2020-028</strain>
    </source>
</reference>
<comment type="caution">
    <text evidence="4">The sequence shown here is derived from an EMBL/GenBank/DDBJ whole genome shotgun (WGS) entry which is preliminary data.</text>
</comment>
<feature type="transmembrane region" description="Helical" evidence="2">
    <location>
        <begin position="80"/>
        <end position="101"/>
    </location>
</feature>
<dbReference type="GeneID" id="83627184"/>
<dbReference type="AlphaFoldDB" id="A0A9P3Q3W5"/>
<feature type="transmembrane region" description="Helical" evidence="2">
    <location>
        <begin position="12"/>
        <end position="35"/>
    </location>
</feature>
<feature type="transmembrane region" description="Helical" evidence="2">
    <location>
        <begin position="148"/>
        <end position="168"/>
    </location>
</feature>
<dbReference type="Proteomes" id="UP001064782">
    <property type="component" value="Unassembled WGS sequence"/>
</dbReference>
<evidence type="ECO:0000256" key="2">
    <source>
        <dbReference type="SAM" id="Phobius"/>
    </source>
</evidence>
<feature type="transmembrane region" description="Helical" evidence="2">
    <location>
        <begin position="122"/>
        <end position="142"/>
    </location>
</feature>
<feature type="region of interest" description="Disordered" evidence="1">
    <location>
        <begin position="232"/>
        <end position="252"/>
    </location>
</feature>
<dbReference type="EMBL" id="BRXE01000001">
    <property type="protein sequence ID" value="GLB80870.1"/>
    <property type="molecule type" value="Genomic_DNA"/>
</dbReference>
<evidence type="ECO:0000313" key="5">
    <source>
        <dbReference type="Proteomes" id="UP001064782"/>
    </source>
</evidence>
<keyword evidence="2" id="KW-0812">Transmembrane</keyword>
<protein>
    <submittedName>
        <fullName evidence="4">Uncharacterized protein</fullName>
    </submittedName>
</protein>
<keyword evidence="2" id="KW-1133">Transmembrane helix</keyword>
<keyword evidence="2" id="KW-0472">Membrane</keyword>
<evidence type="ECO:0000313" key="3">
    <source>
        <dbReference type="EMBL" id="GLB80870.1"/>
    </source>
</evidence>
<dbReference type="Proteomes" id="UP001165663">
    <property type="component" value="Unassembled WGS sequence"/>
</dbReference>
<dbReference type="RefSeq" id="WP_236977288.1">
    <property type="nucleotide sequence ID" value="NZ_BRXE01000001.1"/>
</dbReference>
<name>A0A9P3Q3W5_9MYCO</name>
<organism evidence="4 5">
    <name type="scientific">Mycobacterium kiyosense</name>
    <dbReference type="NCBI Taxonomy" id="2871094"/>
    <lineage>
        <taxon>Bacteria</taxon>
        <taxon>Bacillati</taxon>
        <taxon>Actinomycetota</taxon>
        <taxon>Actinomycetes</taxon>
        <taxon>Mycobacteriales</taxon>
        <taxon>Mycobacteriaceae</taxon>
        <taxon>Mycobacterium</taxon>
    </lineage>
</organism>
<dbReference type="EMBL" id="BRZI01000002">
    <property type="protein sequence ID" value="GLD28674.1"/>
    <property type="molecule type" value="Genomic_DNA"/>
</dbReference>
<feature type="transmembrane region" description="Helical" evidence="2">
    <location>
        <begin position="205"/>
        <end position="224"/>
    </location>
</feature>
<proteinExistence type="predicted"/>
<evidence type="ECO:0000313" key="4">
    <source>
        <dbReference type="EMBL" id="GLD28674.1"/>
    </source>
</evidence>
<accession>A0A9P3Q3W5</accession>